<name>A0A0F9RPV3_9ZZZZ</name>
<accession>A0A0F9RPV3</accession>
<dbReference type="Pfam" id="PF13192">
    <property type="entry name" value="Thioredoxin_3"/>
    <property type="match status" value="1"/>
</dbReference>
<dbReference type="PROSITE" id="PS51354">
    <property type="entry name" value="GLUTAREDOXIN_2"/>
    <property type="match status" value="1"/>
</dbReference>
<dbReference type="InterPro" id="IPR011903">
    <property type="entry name" value="TON_0319-like"/>
</dbReference>
<dbReference type="InterPro" id="IPR012336">
    <property type="entry name" value="Thioredoxin-like_fold"/>
</dbReference>
<dbReference type="PANTHER" id="PTHR37170:SF1">
    <property type="entry name" value="GLUTAREDOXIN-LIKE PROTEIN"/>
    <property type="match status" value="1"/>
</dbReference>
<evidence type="ECO:0000313" key="2">
    <source>
        <dbReference type="EMBL" id="KKN58545.1"/>
    </source>
</evidence>
<dbReference type="NCBIfam" id="TIGR02187">
    <property type="entry name" value="PDO_seleno_TRX"/>
    <property type="match status" value="1"/>
</dbReference>
<dbReference type="InterPro" id="IPR011767">
    <property type="entry name" value="GLR_AS"/>
</dbReference>
<dbReference type="PANTHER" id="PTHR37170">
    <property type="entry name" value="GLUTAREDOXIN-RELATED"/>
    <property type="match status" value="1"/>
</dbReference>
<reference evidence="2" key="1">
    <citation type="journal article" date="2015" name="Nature">
        <title>Complex archaea that bridge the gap between prokaryotes and eukaryotes.</title>
        <authorList>
            <person name="Spang A."/>
            <person name="Saw J.H."/>
            <person name="Jorgensen S.L."/>
            <person name="Zaremba-Niedzwiedzka K."/>
            <person name="Martijn J."/>
            <person name="Lind A.E."/>
            <person name="van Eijk R."/>
            <person name="Schleper C."/>
            <person name="Guy L."/>
            <person name="Ettema T.J."/>
        </authorList>
    </citation>
    <scope>NUCLEOTIDE SEQUENCE</scope>
</reference>
<comment type="caution">
    <text evidence="2">The sequence shown here is derived from an EMBL/GenBank/DDBJ whole genome shotgun (WGS) entry which is preliminary data.</text>
</comment>
<proteinExistence type="predicted"/>
<evidence type="ECO:0000259" key="1">
    <source>
        <dbReference type="Pfam" id="PF13192"/>
    </source>
</evidence>
<protein>
    <recommendedName>
        <fullName evidence="1">Thioredoxin-like fold domain-containing protein</fullName>
    </recommendedName>
</protein>
<feature type="domain" description="Thioredoxin-like fold" evidence="1">
    <location>
        <begin position="182"/>
        <end position="259"/>
    </location>
</feature>
<sequence length="267" mass="30322">MNLRLGRITGSVQPTHLMRVDSDLLRFAGRIELHQISVDLIHVFPLQVRKKFDEEMKEKVTLLLFTQEPSRLTVPDHLKGQECVFCKETRELLKEVSALSDKIELVIYDFSGDKEKAAEYGIDKIPATIILGQKDYGLRFFGIPSGYEYTSLIEAILDVSKGKTGLSQKTREALKTIDKDIHIQVFVTPTCPYCPQVVHLGHQFALESPRIRADMVESTEFPHISHKYNVFGVPKTVINENIFIDGAVPEETFLEHVLKALKSQSQK</sequence>
<gene>
    <name evidence="2" type="ORF">LCGC14_0550880</name>
</gene>
<organism evidence="2">
    <name type="scientific">marine sediment metagenome</name>
    <dbReference type="NCBI Taxonomy" id="412755"/>
    <lineage>
        <taxon>unclassified sequences</taxon>
        <taxon>metagenomes</taxon>
        <taxon>ecological metagenomes</taxon>
    </lineage>
</organism>
<dbReference type="Gene3D" id="3.40.30.10">
    <property type="entry name" value="Glutaredoxin"/>
    <property type="match status" value="2"/>
</dbReference>
<dbReference type="SUPFAM" id="SSF52833">
    <property type="entry name" value="Thioredoxin-like"/>
    <property type="match status" value="2"/>
</dbReference>
<dbReference type="PROSITE" id="PS00195">
    <property type="entry name" value="GLUTAREDOXIN_1"/>
    <property type="match status" value="1"/>
</dbReference>
<dbReference type="InterPro" id="IPR036249">
    <property type="entry name" value="Thioredoxin-like_sf"/>
</dbReference>
<dbReference type="EMBL" id="LAZR01000757">
    <property type="protein sequence ID" value="KKN58545.1"/>
    <property type="molecule type" value="Genomic_DNA"/>
</dbReference>
<dbReference type="CDD" id="cd02973">
    <property type="entry name" value="TRX_GRX_like"/>
    <property type="match status" value="1"/>
</dbReference>
<dbReference type="AlphaFoldDB" id="A0A0F9RPV3"/>